<reference evidence="5 6" key="1">
    <citation type="journal article" date="2024" name="Nat. Commun.">
        <title>Phylogenomics reveals the evolutionary origins of lichenization in chlorophyte algae.</title>
        <authorList>
            <person name="Puginier C."/>
            <person name="Libourel C."/>
            <person name="Otte J."/>
            <person name="Skaloud P."/>
            <person name="Haon M."/>
            <person name="Grisel S."/>
            <person name="Petersen M."/>
            <person name="Berrin J.G."/>
            <person name="Delaux P.M."/>
            <person name="Dal Grande F."/>
            <person name="Keller J."/>
        </authorList>
    </citation>
    <scope>NUCLEOTIDE SEQUENCE [LARGE SCALE GENOMIC DNA]</scope>
    <source>
        <strain evidence="5 6">SAG 2523</strain>
    </source>
</reference>
<dbReference type="EMBL" id="JALJOV010000474">
    <property type="protein sequence ID" value="KAK9863421.1"/>
    <property type="molecule type" value="Genomic_DNA"/>
</dbReference>
<dbReference type="GO" id="GO:0005634">
    <property type="term" value="C:nucleus"/>
    <property type="evidence" value="ECO:0007669"/>
    <property type="project" value="UniProtKB-SubCell"/>
</dbReference>
<feature type="region of interest" description="Disordered" evidence="4">
    <location>
        <begin position="27"/>
        <end position="195"/>
    </location>
</feature>
<dbReference type="AlphaFoldDB" id="A0AAW1T325"/>
<dbReference type="Gene3D" id="1.20.890.10">
    <property type="entry name" value="cAMP-dependent protein kinase regulatory subunit, dimerization-anchoring domain"/>
    <property type="match status" value="1"/>
</dbReference>
<evidence type="ECO:0000313" key="6">
    <source>
        <dbReference type="Proteomes" id="UP001485043"/>
    </source>
</evidence>
<name>A0AAW1T325_9CHLO</name>
<evidence type="ECO:0000256" key="4">
    <source>
        <dbReference type="SAM" id="MobiDB-lite"/>
    </source>
</evidence>
<comment type="similarity">
    <text evidence="2">Belongs to the dpy-30 family.</text>
</comment>
<evidence type="ECO:0000256" key="3">
    <source>
        <dbReference type="ARBA" id="ARBA00023242"/>
    </source>
</evidence>
<dbReference type="Proteomes" id="UP001485043">
    <property type="component" value="Unassembled WGS sequence"/>
</dbReference>
<organism evidence="5 6">
    <name type="scientific">Apatococcus fuscideae</name>
    <dbReference type="NCBI Taxonomy" id="2026836"/>
    <lineage>
        <taxon>Eukaryota</taxon>
        <taxon>Viridiplantae</taxon>
        <taxon>Chlorophyta</taxon>
        <taxon>core chlorophytes</taxon>
        <taxon>Trebouxiophyceae</taxon>
        <taxon>Chlorellales</taxon>
        <taxon>Chlorellaceae</taxon>
        <taxon>Apatococcus</taxon>
    </lineage>
</organism>
<accession>A0AAW1T325</accession>
<comment type="caution">
    <text evidence="5">The sequence shown here is derived from an EMBL/GenBank/DDBJ whole genome shotgun (WGS) entry which is preliminary data.</text>
</comment>
<comment type="subcellular location">
    <subcellularLocation>
        <location evidence="1">Nucleus</location>
    </subcellularLocation>
</comment>
<evidence type="ECO:0000256" key="2">
    <source>
        <dbReference type="ARBA" id="ARBA00010849"/>
    </source>
</evidence>
<feature type="compositionally biased region" description="Low complexity" evidence="4">
    <location>
        <begin position="82"/>
        <end position="91"/>
    </location>
</feature>
<dbReference type="InterPro" id="IPR049629">
    <property type="entry name" value="DPY30_SDC1_DD"/>
</dbReference>
<proteinExistence type="inferred from homology"/>
<keyword evidence="6" id="KW-1185">Reference proteome</keyword>
<evidence type="ECO:0000256" key="1">
    <source>
        <dbReference type="ARBA" id="ARBA00004123"/>
    </source>
</evidence>
<keyword evidence="3" id="KW-0539">Nucleus</keyword>
<evidence type="ECO:0000313" key="5">
    <source>
        <dbReference type="EMBL" id="KAK9863421.1"/>
    </source>
</evidence>
<sequence length="277" mass="28898">MEEYDAAEKVSAAAEQELTAAVDTVLDSSKGTAGAPEPIGDVRPVSETGDDKALPTFPEKADEQEDVAAGGEPLITSTEIDAPAPAATPLPDVGLQQARPVTPALDKTADILSADEPLSAGAERQPSRATSKKEADDSSMLDSRMKLAAGIENEEMLEEVKSSPGYSKTETGKDEAAVAEPEITQTTRAADAGSEYARKVSSKQALASENLPSSIQAPLASAPATSAAAAAAPDARDVKEYLDTTVVPVLREGLRLLAKQRPADPFEFLGDFIKAHR</sequence>
<dbReference type="Pfam" id="PF05186">
    <property type="entry name" value="Dpy-30"/>
    <property type="match status" value="1"/>
</dbReference>
<dbReference type="InterPro" id="IPR007858">
    <property type="entry name" value="Dpy-30_motif"/>
</dbReference>
<protein>
    <submittedName>
        <fullName evidence="5">Uncharacterized protein</fullName>
    </submittedName>
</protein>
<gene>
    <name evidence="5" type="ORF">WJX84_005271</name>
</gene>
<dbReference type="CDD" id="cd22965">
    <property type="entry name" value="DD_DPY30_SDC1"/>
    <property type="match status" value="1"/>
</dbReference>